<dbReference type="GO" id="GO:0046819">
    <property type="term" value="P:protein secretion by the type V secretion system"/>
    <property type="evidence" value="ECO:0007669"/>
    <property type="project" value="TreeGrafter"/>
</dbReference>
<evidence type="ECO:0000259" key="1">
    <source>
        <dbReference type="Pfam" id="PF08479"/>
    </source>
</evidence>
<dbReference type="Pfam" id="PF08479">
    <property type="entry name" value="POTRA_2"/>
    <property type="match status" value="1"/>
</dbReference>
<gene>
    <name evidence="3" type="primary">shlB_2</name>
    <name evidence="3" type="ORF">NCTC8284_01073</name>
</gene>
<dbReference type="KEGG" id="rpne:NCTC8284_01073"/>
<dbReference type="PANTHER" id="PTHR34597">
    <property type="entry name" value="SLR1661 PROTEIN"/>
    <property type="match status" value="1"/>
</dbReference>
<dbReference type="InterPro" id="IPR051544">
    <property type="entry name" value="TPS_OM_transporter"/>
</dbReference>
<organism evidence="3 4">
    <name type="scientific">Rodentibacter pneumotropicus</name>
    <dbReference type="NCBI Taxonomy" id="758"/>
    <lineage>
        <taxon>Bacteria</taxon>
        <taxon>Pseudomonadati</taxon>
        <taxon>Pseudomonadota</taxon>
        <taxon>Gammaproteobacteria</taxon>
        <taxon>Pasteurellales</taxon>
        <taxon>Pasteurellaceae</taxon>
        <taxon>Rodentibacter</taxon>
    </lineage>
</organism>
<feature type="domain" description="Polypeptide-transport-associated ShlB-type" evidence="1">
    <location>
        <begin position="15"/>
        <end position="65"/>
    </location>
</feature>
<dbReference type="Gene3D" id="3.10.20.310">
    <property type="entry name" value="membrane protein fhac"/>
    <property type="match status" value="2"/>
</dbReference>
<dbReference type="GO" id="GO:0008320">
    <property type="term" value="F:protein transmembrane transporter activity"/>
    <property type="evidence" value="ECO:0007669"/>
    <property type="project" value="TreeGrafter"/>
</dbReference>
<dbReference type="Pfam" id="PF17287">
    <property type="entry name" value="POTRA_3"/>
    <property type="match status" value="1"/>
</dbReference>
<dbReference type="PANTHER" id="PTHR34597:SF3">
    <property type="entry name" value="OUTER MEMBRANE TRANSPORTER CDIB"/>
    <property type="match status" value="1"/>
</dbReference>
<reference evidence="3 4" key="1">
    <citation type="submission" date="2018-12" db="EMBL/GenBank/DDBJ databases">
        <authorList>
            <consortium name="Pathogen Informatics"/>
        </authorList>
    </citation>
    <scope>NUCLEOTIDE SEQUENCE [LARGE SCALE GENOMIC DNA]</scope>
    <source>
        <strain evidence="3 4">NCTC8284</strain>
    </source>
</reference>
<dbReference type="Proteomes" id="UP000278733">
    <property type="component" value="Chromosome"/>
</dbReference>
<dbReference type="AlphaFoldDB" id="A0A448ML42"/>
<dbReference type="InterPro" id="IPR013686">
    <property type="entry name" value="Polypept-transport_assoc_ShlB"/>
</dbReference>
<feature type="domain" description="ShlB POTRA" evidence="2">
    <location>
        <begin position="73"/>
        <end position="117"/>
    </location>
</feature>
<evidence type="ECO:0000313" key="3">
    <source>
        <dbReference type="EMBL" id="VEH65918.1"/>
    </source>
</evidence>
<proteinExistence type="predicted"/>
<evidence type="ECO:0000313" key="4">
    <source>
        <dbReference type="Proteomes" id="UP000278733"/>
    </source>
</evidence>
<dbReference type="InterPro" id="IPR035251">
    <property type="entry name" value="ShlB_POTRA"/>
</dbReference>
<accession>A0A448ML42</accession>
<sequence length="134" mass="15023">MKFVGFHLIDPLPFAPKKNECLNEERLNRLSQDLTSAYLALGYVYNPFQFEDDGSGKLTMRVTEGKVSLLSSNSERLNFTMLFPNILGKPLNIKDLDQALDQANKMPGSKVSVDVLPTKNGEIELSFVNEENLV</sequence>
<protein>
    <submittedName>
        <fullName evidence="3">Hemolysin transporter protein shlB</fullName>
    </submittedName>
</protein>
<dbReference type="GO" id="GO:0098046">
    <property type="term" value="C:type V protein secretion system complex"/>
    <property type="evidence" value="ECO:0007669"/>
    <property type="project" value="TreeGrafter"/>
</dbReference>
<evidence type="ECO:0000259" key="2">
    <source>
        <dbReference type="Pfam" id="PF17287"/>
    </source>
</evidence>
<dbReference type="EMBL" id="LR134405">
    <property type="protein sequence ID" value="VEH65918.1"/>
    <property type="molecule type" value="Genomic_DNA"/>
</dbReference>
<name>A0A448ML42_9PAST</name>